<reference evidence="1" key="1">
    <citation type="submission" date="2018-02" db="EMBL/GenBank/DDBJ databases">
        <title>Rhizophora mucronata_Transcriptome.</title>
        <authorList>
            <person name="Meera S.P."/>
            <person name="Sreeshan A."/>
            <person name="Augustine A."/>
        </authorList>
    </citation>
    <scope>NUCLEOTIDE SEQUENCE</scope>
    <source>
        <tissue evidence="1">Leaf</tissue>
    </source>
</reference>
<organism evidence="1">
    <name type="scientific">Rhizophora mucronata</name>
    <name type="common">Asiatic mangrove</name>
    <dbReference type="NCBI Taxonomy" id="61149"/>
    <lineage>
        <taxon>Eukaryota</taxon>
        <taxon>Viridiplantae</taxon>
        <taxon>Streptophyta</taxon>
        <taxon>Embryophyta</taxon>
        <taxon>Tracheophyta</taxon>
        <taxon>Spermatophyta</taxon>
        <taxon>Magnoliopsida</taxon>
        <taxon>eudicotyledons</taxon>
        <taxon>Gunneridae</taxon>
        <taxon>Pentapetalae</taxon>
        <taxon>rosids</taxon>
        <taxon>fabids</taxon>
        <taxon>Malpighiales</taxon>
        <taxon>Rhizophoraceae</taxon>
        <taxon>Rhizophora</taxon>
    </lineage>
</organism>
<name>A0A2P2IPV9_RHIMU</name>
<sequence>MYTILPLFFTKKLFWDSKILCVCLFRKG</sequence>
<dbReference type="EMBL" id="GGEC01002783">
    <property type="protein sequence ID" value="MBW83266.1"/>
    <property type="molecule type" value="Transcribed_RNA"/>
</dbReference>
<evidence type="ECO:0000313" key="1">
    <source>
        <dbReference type="EMBL" id="MBW83266.1"/>
    </source>
</evidence>
<proteinExistence type="predicted"/>
<protein>
    <submittedName>
        <fullName evidence="1">Uncharacterized protein</fullName>
    </submittedName>
</protein>
<accession>A0A2P2IPV9</accession>
<dbReference type="AlphaFoldDB" id="A0A2P2IPV9"/>